<evidence type="ECO:0000313" key="4">
    <source>
        <dbReference type="Proteomes" id="UP000294530"/>
    </source>
</evidence>
<keyword evidence="4" id="KW-1185">Reference proteome</keyword>
<feature type="compositionally biased region" description="Basic and acidic residues" evidence="1">
    <location>
        <begin position="474"/>
        <end position="483"/>
    </location>
</feature>
<accession>A0A976ILC3</accession>
<dbReference type="RefSeq" id="XP_067823462.1">
    <property type="nucleotide sequence ID" value="XM_067960718.1"/>
</dbReference>
<evidence type="ECO:0000259" key="2">
    <source>
        <dbReference type="Pfam" id="PF12773"/>
    </source>
</evidence>
<dbReference type="KEGG" id="blac:94346389"/>
<evidence type="ECO:0000256" key="1">
    <source>
        <dbReference type="SAM" id="MobiDB-lite"/>
    </source>
</evidence>
<comment type="caution">
    <text evidence="3">The sequence shown here is derived from an EMBL/GenBank/DDBJ whole genome shotgun (WGS) entry which is preliminary data.</text>
</comment>
<protein>
    <recommendedName>
        <fullName evidence="2">DZANK-type domain-containing protein</fullName>
    </recommendedName>
</protein>
<feature type="region of interest" description="Disordered" evidence="1">
    <location>
        <begin position="161"/>
        <end position="197"/>
    </location>
</feature>
<dbReference type="GeneID" id="94346389"/>
<feature type="region of interest" description="Disordered" evidence="1">
    <location>
        <begin position="216"/>
        <end position="235"/>
    </location>
</feature>
<evidence type="ECO:0000313" key="3">
    <source>
        <dbReference type="EMBL" id="TDH73964.1"/>
    </source>
</evidence>
<name>A0A976ILC3_BRELC</name>
<dbReference type="OrthoDB" id="79475at2759"/>
<sequence>MGFCGECGSYLAPDLQGAFCPECGEAIPGAAPNASAPSRHVQFALASEADDSIQLREAAAIAPQREEAERQAQEARDRAEAMRLSAQNAILDYEAQQKAVLERESARIQQDLEAQRQQHLQVAQAARERRELAERLAQEKLAKAERLRAEAQAAQELMKKEEAKRLAKDKQREEARRLREEQARREENRRKAEDEARQAFEMKQQEEQLRQEAMRLSTLSVSSTSSNTSTTAPTTASNSCVGCRSALKPTQKFCLQCGTKVAAALSLNSKTLSAAPSSSGIQPLSLPLTNSSVSVASATSSVLISGDHKCTSCQTTLKATQKFCLKCGTKVSQAAPPPRAPSPASSVSSASSFSASDSLVAALSACVKCSQPLKSAQKFCLLCGTKVTVAASTPNLSASFSSSSSSYTSVPLPAPIPTTGSWSSPASQPNLKNCPTCSKGCKSTAKFCVGCGFNYAKSDEEEVARNIEAARQRQQQLRDRELQQRSQASLMANQAAQAYQPSW</sequence>
<organism evidence="3 4">
    <name type="scientific">Bremia lactucae</name>
    <name type="common">Lettuce downy mildew</name>
    <dbReference type="NCBI Taxonomy" id="4779"/>
    <lineage>
        <taxon>Eukaryota</taxon>
        <taxon>Sar</taxon>
        <taxon>Stramenopiles</taxon>
        <taxon>Oomycota</taxon>
        <taxon>Peronosporomycetes</taxon>
        <taxon>Peronosporales</taxon>
        <taxon>Peronosporaceae</taxon>
        <taxon>Bremia</taxon>
    </lineage>
</organism>
<feature type="region of interest" description="Disordered" evidence="1">
    <location>
        <begin position="474"/>
        <end position="503"/>
    </location>
</feature>
<dbReference type="Pfam" id="PF12773">
    <property type="entry name" value="DZR"/>
    <property type="match status" value="1"/>
</dbReference>
<dbReference type="EMBL" id="SHOA02000018">
    <property type="protein sequence ID" value="TDH73964.1"/>
    <property type="molecule type" value="Genomic_DNA"/>
</dbReference>
<reference evidence="3 4" key="1">
    <citation type="journal article" date="2021" name="Genome Biol.">
        <title>AFLAP: assembly-free linkage analysis pipeline using k-mers from genome sequencing data.</title>
        <authorList>
            <person name="Fletcher K."/>
            <person name="Zhang L."/>
            <person name="Gil J."/>
            <person name="Han R."/>
            <person name="Cavanaugh K."/>
            <person name="Michelmore R."/>
        </authorList>
    </citation>
    <scope>NUCLEOTIDE SEQUENCE [LARGE SCALE GENOMIC DNA]</scope>
    <source>
        <strain evidence="3 4">SF5</strain>
    </source>
</reference>
<feature type="domain" description="DZANK-type" evidence="2">
    <location>
        <begin position="310"/>
        <end position="384"/>
    </location>
</feature>
<proteinExistence type="predicted"/>
<feature type="compositionally biased region" description="Polar residues" evidence="1">
    <location>
        <begin position="488"/>
        <end position="503"/>
    </location>
</feature>
<dbReference type="AlphaFoldDB" id="A0A976ILC3"/>
<dbReference type="Proteomes" id="UP000294530">
    <property type="component" value="Unassembled WGS sequence"/>
</dbReference>
<dbReference type="InterPro" id="IPR025874">
    <property type="entry name" value="DZR"/>
</dbReference>
<gene>
    <name evidence="3" type="ORF">CCR75_002621</name>
</gene>